<dbReference type="EMBL" id="VLJT01000086">
    <property type="protein sequence ID" value="TWH05565.1"/>
    <property type="molecule type" value="Genomic_DNA"/>
</dbReference>
<reference evidence="4 5" key="1">
    <citation type="submission" date="2019-07" db="EMBL/GenBank/DDBJ databases">
        <title>Genome sequencing of lignin-degrading bacterial isolates.</title>
        <authorList>
            <person name="Gladden J."/>
        </authorList>
    </citation>
    <scope>NUCLEOTIDE SEQUENCE [LARGE SCALE GENOMIC DNA]</scope>
    <source>
        <strain evidence="4 5">J45</strain>
    </source>
</reference>
<name>A0A562D718_RHORH</name>
<dbReference type="GO" id="GO:0015074">
    <property type="term" value="P:DNA integration"/>
    <property type="evidence" value="ECO:0007669"/>
    <property type="project" value="InterPro"/>
</dbReference>
<dbReference type="InterPro" id="IPR044068">
    <property type="entry name" value="CB"/>
</dbReference>
<dbReference type="RefSeq" id="WP_186455316.1">
    <property type="nucleotide sequence ID" value="NZ_VLJT01000086.1"/>
</dbReference>
<dbReference type="Pfam" id="PF02899">
    <property type="entry name" value="Phage_int_SAM_1"/>
    <property type="match status" value="1"/>
</dbReference>
<dbReference type="InterPro" id="IPR004107">
    <property type="entry name" value="Integrase_SAM-like_N"/>
</dbReference>
<dbReference type="GO" id="GO:0003677">
    <property type="term" value="F:DNA binding"/>
    <property type="evidence" value="ECO:0007669"/>
    <property type="project" value="UniProtKB-UniRule"/>
</dbReference>
<evidence type="ECO:0000313" key="5">
    <source>
        <dbReference type="Proteomes" id="UP000317573"/>
    </source>
</evidence>
<dbReference type="InterPro" id="IPR010998">
    <property type="entry name" value="Integrase_recombinase_N"/>
</dbReference>
<proteinExistence type="predicted"/>
<gene>
    <name evidence="4" type="ORF">L618_008200000010</name>
</gene>
<evidence type="ECO:0000256" key="1">
    <source>
        <dbReference type="ARBA" id="ARBA00023125"/>
    </source>
</evidence>
<feature type="non-terminal residue" evidence="4">
    <location>
        <position position="159"/>
    </location>
</feature>
<evidence type="ECO:0000259" key="3">
    <source>
        <dbReference type="PROSITE" id="PS51900"/>
    </source>
</evidence>
<dbReference type="AlphaFoldDB" id="A0A562D718"/>
<dbReference type="SUPFAM" id="SSF56349">
    <property type="entry name" value="DNA breaking-rejoining enzymes"/>
    <property type="match status" value="1"/>
</dbReference>
<dbReference type="Gene3D" id="1.10.150.130">
    <property type="match status" value="1"/>
</dbReference>
<keyword evidence="1 2" id="KW-0238">DNA-binding</keyword>
<sequence length="159" mass="17857">MPDATLLPLAGNTIPARFSAFDLAVAGFLARYNGQSFEAYRLDLRLFHDWCTSVGLDPLMAQRPHLELFARHLEHERGNAPSTVHRRLCCLRSFFRTLHVDGIIERNPAEYVKMPKVYFDETRMVGLERSEISALIATARASTPTDGALVTMLALLGLR</sequence>
<evidence type="ECO:0000256" key="2">
    <source>
        <dbReference type="PROSITE-ProRule" id="PRU01248"/>
    </source>
</evidence>
<feature type="domain" description="Core-binding (CB)" evidence="3">
    <location>
        <begin position="19"/>
        <end position="99"/>
    </location>
</feature>
<dbReference type="PROSITE" id="PS51900">
    <property type="entry name" value="CB"/>
    <property type="match status" value="1"/>
</dbReference>
<comment type="caution">
    <text evidence="4">The sequence shown here is derived from an EMBL/GenBank/DDBJ whole genome shotgun (WGS) entry which is preliminary data.</text>
</comment>
<accession>A0A562D718</accession>
<dbReference type="Proteomes" id="UP000317573">
    <property type="component" value="Unassembled WGS sequence"/>
</dbReference>
<evidence type="ECO:0000313" key="4">
    <source>
        <dbReference type="EMBL" id="TWH05565.1"/>
    </source>
</evidence>
<protein>
    <submittedName>
        <fullName evidence="4">Integrase/recombinase XerD</fullName>
    </submittedName>
</protein>
<organism evidence="4 5">
    <name type="scientific">Rhodococcus rhodochrous J45</name>
    <dbReference type="NCBI Taxonomy" id="935266"/>
    <lineage>
        <taxon>Bacteria</taxon>
        <taxon>Bacillati</taxon>
        <taxon>Actinomycetota</taxon>
        <taxon>Actinomycetes</taxon>
        <taxon>Mycobacteriales</taxon>
        <taxon>Nocardiaceae</taxon>
        <taxon>Rhodococcus</taxon>
    </lineage>
</organism>
<dbReference type="InterPro" id="IPR011010">
    <property type="entry name" value="DNA_brk_join_enz"/>
</dbReference>